<organism evidence="2 3">
    <name type="scientific">Schizosaccharomyces japonicus (strain yFS275 / FY16936)</name>
    <name type="common">Fission yeast</name>
    <dbReference type="NCBI Taxonomy" id="402676"/>
    <lineage>
        <taxon>Eukaryota</taxon>
        <taxon>Fungi</taxon>
        <taxon>Dikarya</taxon>
        <taxon>Ascomycota</taxon>
        <taxon>Taphrinomycotina</taxon>
        <taxon>Schizosaccharomycetes</taxon>
        <taxon>Schizosaccharomycetales</taxon>
        <taxon>Schizosaccharomycetaceae</taxon>
        <taxon>Schizosaccharomyces</taxon>
    </lineage>
</organism>
<dbReference type="VEuPathDB" id="FungiDB:SJAG_00012"/>
<protein>
    <recommendedName>
        <fullName evidence="1">C2H2-type domain-containing protein</fullName>
    </recommendedName>
</protein>
<reference evidence="2 3" key="1">
    <citation type="journal article" date="2011" name="Science">
        <title>Comparative functional genomics of the fission yeasts.</title>
        <authorList>
            <person name="Rhind N."/>
            <person name="Chen Z."/>
            <person name="Yassour M."/>
            <person name="Thompson D.A."/>
            <person name="Haas B.J."/>
            <person name="Habib N."/>
            <person name="Wapinski I."/>
            <person name="Roy S."/>
            <person name="Lin M.F."/>
            <person name="Heiman D.I."/>
            <person name="Young S.K."/>
            <person name="Furuya K."/>
            <person name="Guo Y."/>
            <person name="Pidoux A."/>
            <person name="Chen H.M."/>
            <person name="Robbertse B."/>
            <person name="Goldberg J.M."/>
            <person name="Aoki K."/>
            <person name="Bayne E.H."/>
            <person name="Berlin A.M."/>
            <person name="Desjardins C.A."/>
            <person name="Dobbs E."/>
            <person name="Dukaj L."/>
            <person name="Fan L."/>
            <person name="FitzGerald M.G."/>
            <person name="French C."/>
            <person name="Gujja S."/>
            <person name="Hansen K."/>
            <person name="Keifenheim D."/>
            <person name="Levin J.Z."/>
            <person name="Mosher R.A."/>
            <person name="Mueller C.A."/>
            <person name="Pfiffner J."/>
            <person name="Priest M."/>
            <person name="Russ C."/>
            <person name="Smialowska A."/>
            <person name="Swoboda P."/>
            <person name="Sykes S.M."/>
            <person name="Vaughn M."/>
            <person name="Vengrova S."/>
            <person name="Yoder R."/>
            <person name="Zeng Q."/>
            <person name="Allshire R."/>
            <person name="Baulcombe D."/>
            <person name="Birren B.W."/>
            <person name="Brown W."/>
            <person name="Ekwall K."/>
            <person name="Kellis M."/>
            <person name="Leatherwood J."/>
            <person name="Levin H."/>
            <person name="Margalit H."/>
            <person name="Martienssen R."/>
            <person name="Nieduszynski C.A."/>
            <person name="Spatafora J.W."/>
            <person name="Friedman N."/>
            <person name="Dalgaard J.Z."/>
            <person name="Baumann P."/>
            <person name="Niki H."/>
            <person name="Regev A."/>
            <person name="Nusbaum C."/>
        </authorList>
    </citation>
    <scope>NUCLEOTIDE SEQUENCE [LARGE SCALE GENOMIC DNA]</scope>
    <source>
        <strain evidence="3">yFS275 / FY16936</strain>
    </source>
</reference>
<accession>B6JUR9</accession>
<dbReference type="JaponicusDB" id="SJAG_00012"/>
<evidence type="ECO:0000259" key="1">
    <source>
        <dbReference type="PROSITE" id="PS00028"/>
    </source>
</evidence>
<dbReference type="HOGENOM" id="CLU_1272915_0_0_1"/>
<dbReference type="InterPro" id="IPR013087">
    <property type="entry name" value="Znf_C2H2_type"/>
</dbReference>
<sequence>MGLHRNCKQCRASFSSETKFQQHYDYNHRNVVRAPTLGKTGSDVVELRRVNGVFTCINGCPFRCRSAKTFKQHITTCCHVTPCRSLKKIKKNDFKLTTTLQNSDSWKAVDVSFTSTYWFNTPTAGSDAWESVRKLVPMLIYVTGAWGLHLLICRRCVVALEKDDVIDHLYRCHRKTVDKLDDKFFDKLNDALELMVVHSAKAFKRFINLSGSNPNDR</sequence>
<dbReference type="EMBL" id="KE651166">
    <property type="protein sequence ID" value="EEB05023.1"/>
    <property type="molecule type" value="Genomic_DNA"/>
</dbReference>
<dbReference type="PROSITE" id="PS00028">
    <property type="entry name" value="ZINC_FINGER_C2H2_1"/>
    <property type="match status" value="1"/>
</dbReference>
<dbReference type="SMART" id="SM00355">
    <property type="entry name" value="ZnF_C2H2"/>
    <property type="match status" value="2"/>
</dbReference>
<proteinExistence type="predicted"/>
<gene>
    <name evidence="2" type="ORF">SJAG_00012</name>
</gene>
<feature type="domain" description="C2H2-type" evidence="1">
    <location>
        <begin position="7"/>
        <end position="28"/>
    </location>
</feature>
<keyword evidence="3" id="KW-1185">Reference proteome</keyword>
<evidence type="ECO:0000313" key="3">
    <source>
        <dbReference type="Proteomes" id="UP000001744"/>
    </source>
</evidence>
<dbReference type="AlphaFoldDB" id="B6JUR9"/>
<name>B6JUR9_SCHJY</name>
<evidence type="ECO:0000313" key="2">
    <source>
        <dbReference type="EMBL" id="EEB05023.1"/>
    </source>
</evidence>
<dbReference type="Proteomes" id="UP000001744">
    <property type="component" value="Unassembled WGS sequence"/>
</dbReference>
<dbReference type="RefSeq" id="XP_002171316.1">
    <property type="nucleotide sequence ID" value="XM_002171280.2"/>
</dbReference>
<dbReference type="GeneID" id="7050985"/>